<name>A0ACC2I9C1_9PLEO</name>
<protein>
    <submittedName>
        <fullName evidence="1">Uncharacterized protein</fullName>
    </submittedName>
</protein>
<dbReference type="Proteomes" id="UP001153331">
    <property type="component" value="Unassembled WGS sequence"/>
</dbReference>
<keyword evidence="2" id="KW-1185">Reference proteome</keyword>
<organism evidence="1 2">
    <name type="scientific">Boeremia exigua</name>
    <dbReference type="NCBI Taxonomy" id="749465"/>
    <lineage>
        <taxon>Eukaryota</taxon>
        <taxon>Fungi</taxon>
        <taxon>Dikarya</taxon>
        <taxon>Ascomycota</taxon>
        <taxon>Pezizomycotina</taxon>
        <taxon>Dothideomycetes</taxon>
        <taxon>Pleosporomycetidae</taxon>
        <taxon>Pleosporales</taxon>
        <taxon>Pleosporineae</taxon>
        <taxon>Didymellaceae</taxon>
        <taxon>Boeremia</taxon>
    </lineage>
</organism>
<sequence>MGSSNLLSISALALLALPLVSSNVVPIIGPHHYDVAISAAALTDTGRIDPFAKEGGPRKIMISTFTPVANCRQKRLESYMPPATAAFEDDKFAAYGLPNGSFAALELETCKQVTSSSNRLAKKNSFPLVLFSGALGTSRLLYSGMLQSVAAAGYLVVSIDHPYDSDVVEFPDGKVIQGTDISDEDLESALSTRVDDIVYVYQQLGNQSFTKTAVPGVGRSCTKSLQNTALIGHSFGGAAAAAAMLKIPSSRGGINLDGSMFEPVISSGLKQPFMLMGHENKTQATDPSWKATWPNLTGWKREFEVKGTAHYSFSDFPLITEVLGLQEHLPQEVGQLLGTIDGSRMTNITVSYVKTFLDFVLKGKSGSAVDKIKGFPEVVLRDE</sequence>
<evidence type="ECO:0000313" key="1">
    <source>
        <dbReference type="EMBL" id="KAJ8111759.1"/>
    </source>
</evidence>
<comment type="caution">
    <text evidence="1">The sequence shown here is derived from an EMBL/GenBank/DDBJ whole genome shotgun (WGS) entry which is preliminary data.</text>
</comment>
<gene>
    <name evidence="1" type="ORF">OPT61_g5722</name>
</gene>
<proteinExistence type="predicted"/>
<dbReference type="EMBL" id="JAPHNI010000377">
    <property type="protein sequence ID" value="KAJ8111759.1"/>
    <property type="molecule type" value="Genomic_DNA"/>
</dbReference>
<evidence type="ECO:0000313" key="2">
    <source>
        <dbReference type="Proteomes" id="UP001153331"/>
    </source>
</evidence>
<accession>A0ACC2I9C1</accession>
<reference evidence="1" key="1">
    <citation type="submission" date="2022-11" db="EMBL/GenBank/DDBJ databases">
        <title>Genome Sequence of Boeremia exigua.</title>
        <authorList>
            <person name="Buettner E."/>
        </authorList>
    </citation>
    <scope>NUCLEOTIDE SEQUENCE</scope>
    <source>
        <strain evidence="1">CU02</strain>
    </source>
</reference>